<keyword evidence="2" id="KW-1185">Reference proteome</keyword>
<organism evidence="2 3">
    <name type="scientific">Parascaris equorum</name>
    <name type="common">Equine roundworm</name>
    <dbReference type="NCBI Taxonomy" id="6256"/>
    <lineage>
        <taxon>Eukaryota</taxon>
        <taxon>Metazoa</taxon>
        <taxon>Ecdysozoa</taxon>
        <taxon>Nematoda</taxon>
        <taxon>Chromadorea</taxon>
        <taxon>Rhabditida</taxon>
        <taxon>Spirurina</taxon>
        <taxon>Ascaridomorpha</taxon>
        <taxon>Ascaridoidea</taxon>
        <taxon>Ascarididae</taxon>
        <taxon>Parascaris</taxon>
    </lineage>
</organism>
<proteinExistence type="predicted"/>
<dbReference type="WBParaSite" id="PEQ_0000823801-mRNA-1">
    <property type="protein sequence ID" value="PEQ_0000823801-mRNA-1"/>
    <property type="gene ID" value="PEQ_0000823801"/>
</dbReference>
<evidence type="ECO:0000313" key="3">
    <source>
        <dbReference type="WBParaSite" id="PEQ_0000823801-mRNA-1"/>
    </source>
</evidence>
<reference evidence="3" key="1">
    <citation type="submission" date="2022-11" db="UniProtKB">
        <authorList>
            <consortium name="WormBaseParasite"/>
        </authorList>
    </citation>
    <scope>IDENTIFICATION</scope>
</reference>
<evidence type="ECO:0000313" key="2">
    <source>
        <dbReference type="Proteomes" id="UP000887564"/>
    </source>
</evidence>
<feature type="coiled-coil region" evidence="1">
    <location>
        <begin position="5"/>
        <end position="81"/>
    </location>
</feature>
<dbReference type="Proteomes" id="UP000887564">
    <property type="component" value="Unplaced"/>
</dbReference>
<evidence type="ECO:0000256" key="1">
    <source>
        <dbReference type="SAM" id="Coils"/>
    </source>
</evidence>
<sequence>MKSQAAESDAELKSLKGELTQAYQQIEKEYSLAREKDEHLLALRIEAHDLKAMIESVKAEKEAAEHRMEQVTVELTKMVEAQKAQEKRVKCFLDKRCGESRVLLKYFVLSTWKSRRKIKSADAANDLIDYLKDQW</sequence>
<accession>A0A914RTR7</accession>
<name>A0A914RTR7_PAREQ</name>
<keyword evidence="1" id="KW-0175">Coiled coil</keyword>
<dbReference type="AlphaFoldDB" id="A0A914RTR7"/>
<protein>
    <submittedName>
        <fullName evidence="3">Uncharacterized protein</fullName>
    </submittedName>
</protein>